<dbReference type="Gene3D" id="3.40.605.10">
    <property type="entry name" value="Aldehyde Dehydrogenase, Chain A, domain 1"/>
    <property type="match status" value="1"/>
</dbReference>
<feature type="domain" description="Aldehyde dehydrogenase" evidence="6">
    <location>
        <begin position="15"/>
        <end position="455"/>
    </location>
</feature>
<dbReference type="PANTHER" id="PTHR42986">
    <property type="entry name" value="BENZALDEHYDE DEHYDROGENASE YFMT"/>
    <property type="match status" value="1"/>
</dbReference>
<evidence type="ECO:0000313" key="7">
    <source>
        <dbReference type="EMBL" id="MBI1622676.1"/>
    </source>
</evidence>
<feature type="active site" evidence="4">
    <location>
        <position position="234"/>
    </location>
</feature>
<dbReference type="InterPro" id="IPR016161">
    <property type="entry name" value="Ald_DH/histidinol_DH"/>
</dbReference>
<evidence type="ECO:0000256" key="4">
    <source>
        <dbReference type="PROSITE-ProRule" id="PRU10007"/>
    </source>
</evidence>
<name>A0ABS0SIM5_9HYPH</name>
<dbReference type="SUPFAM" id="SSF53720">
    <property type="entry name" value="ALDH-like"/>
    <property type="match status" value="1"/>
</dbReference>
<dbReference type="InterPro" id="IPR015590">
    <property type="entry name" value="Aldehyde_DH_dom"/>
</dbReference>
<keyword evidence="8" id="KW-1185">Reference proteome</keyword>
<keyword evidence="3" id="KW-0520">NAD</keyword>
<dbReference type="PANTHER" id="PTHR42986:SF1">
    <property type="entry name" value="BENZALDEHYDE DEHYDROGENASE YFMT"/>
    <property type="match status" value="1"/>
</dbReference>
<dbReference type="Gene3D" id="3.40.309.10">
    <property type="entry name" value="Aldehyde Dehydrogenase, Chain A, domain 2"/>
    <property type="match status" value="1"/>
</dbReference>
<organism evidence="7 8">
    <name type="scientific">Aquamicrobium zhengzhouense</name>
    <dbReference type="NCBI Taxonomy" id="2781738"/>
    <lineage>
        <taxon>Bacteria</taxon>
        <taxon>Pseudomonadati</taxon>
        <taxon>Pseudomonadota</taxon>
        <taxon>Alphaproteobacteria</taxon>
        <taxon>Hyphomicrobiales</taxon>
        <taxon>Phyllobacteriaceae</taxon>
        <taxon>Aquamicrobium</taxon>
    </lineage>
</organism>
<dbReference type="Proteomes" id="UP000601789">
    <property type="component" value="Unassembled WGS sequence"/>
</dbReference>
<evidence type="ECO:0000256" key="1">
    <source>
        <dbReference type="ARBA" id="ARBA00009986"/>
    </source>
</evidence>
<accession>A0ABS0SIM5</accession>
<evidence type="ECO:0000259" key="6">
    <source>
        <dbReference type="Pfam" id="PF00171"/>
    </source>
</evidence>
<dbReference type="InterPro" id="IPR029510">
    <property type="entry name" value="Ald_DH_CS_GLU"/>
</dbReference>
<protein>
    <submittedName>
        <fullName evidence="7">Aldehyde dehydrogenase</fullName>
    </submittedName>
</protein>
<comment type="caution">
    <text evidence="7">The sequence shown here is derived from an EMBL/GenBank/DDBJ whole genome shotgun (WGS) entry which is preliminary data.</text>
</comment>
<dbReference type="CDD" id="cd07105">
    <property type="entry name" value="ALDH_SaliADH"/>
    <property type="match status" value="1"/>
</dbReference>
<evidence type="ECO:0000256" key="2">
    <source>
        <dbReference type="ARBA" id="ARBA00023002"/>
    </source>
</evidence>
<dbReference type="PROSITE" id="PS00687">
    <property type="entry name" value="ALDEHYDE_DEHYDR_GLU"/>
    <property type="match status" value="1"/>
</dbReference>
<dbReference type="RefSeq" id="WP_198478208.1">
    <property type="nucleotide sequence ID" value="NZ_JADGMQ010000020.1"/>
</dbReference>
<dbReference type="InterPro" id="IPR016162">
    <property type="entry name" value="Ald_DH_N"/>
</dbReference>
<comment type="similarity">
    <text evidence="1 5">Belongs to the aldehyde dehydrogenase family.</text>
</comment>
<dbReference type="Pfam" id="PF00171">
    <property type="entry name" value="Aldedh"/>
    <property type="match status" value="1"/>
</dbReference>
<dbReference type="InterPro" id="IPR016163">
    <property type="entry name" value="Ald_DH_C"/>
</dbReference>
<sequence length="466" mass="50126">MNKAVRDTTTTINLAGSWKASTVAEAKHAANVAASSFPRWSRTAPEQRRYILEKAADLLLAHRDDFVRLIAEETGGTAAWSDLNLKLGASILREAGAMATQITGEVVPVNKPEAISMALRQPCGVVLSMAPWNAPIVLATRALAWPLACGNTVVFKASELCPQTHELIAQVLYEAGLPQGVVGVIHNEIDHAEEIVEALIAHPAVRRVNFTGSTRAGKVIASICAQHLKRSLLELGGKAPLIVLDDADTDEAVAAAAYGAFFHQGQICISTERLIVHEDLADDFIDAMKARAERMTVGDPDKPESRIGPMISEQAAARVRGLIDDAVTKGARLVAGGRHEGAWLDATILDGVTPNMRIYYEETFGPVACVIRYADIDEAVSIANDTEYGLAAAVFGRDVGRALDVARRLETGICHINGTTIYDEPQMPFGGVKASGWGRFGGRAGIDEFTELRWITIQSGKQDYPI</sequence>
<evidence type="ECO:0000256" key="5">
    <source>
        <dbReference type="RuleBase" id="RU003345"/>
    </source>
</evidence>
<dbReference type="EMBL" id="JADGMQ010000020">
    <property type="protein sequence ID" value="MBI1622676.1"/>
    <property type="molecule type" value="Genomic_DNA"/>
</dbReference>
<reference evidence="7 8" key="1">
    <citation type="submission" date="2020-10" db="EMBL/GenBank/DDBJ databases">
        <title>Aquamicrobium zhengzhouensis sp. nov., a exopolysaccharide producing bacterium isolated from farmland soil.</title>
        <authorList>
            <person name="Wang X."/>
        </authorList>
    </citation>
    <scope>NUCLEOTIDE SEQUENCE [LARGE SCALE GENOMIC DNA]</scope>
    <source>
        <strain evidence="8">cd-1</strain>
    </source>
</reference>
<keyword evidence="2 5" id="KW-0560">Oxidoreductase</keyword>
<evidence type="ECO:0000313" key="8">
    <source>
        <dbReference type="Proteomes" id="UP000601789"/>
    </source>
</evidence>
<evidence type="ECO:0000256" key="3">
    <source>
        <dbReference type="ARBA" id="ARBA00023027"/>
    </source>
</evidence>
<proteinExistence type="inferred from homology"/>
<gene>
    <name evidence="7" type="ORF">IOD40_18630</name>
</gene>